<sequence length="108" mass="11855">MAVVEHSDFPSLEQGAMQLELPSIMPELSDKDPSASNDVVLRSTLSNKVRNAEVYPQATSISSISGNWKRVRTLEALRRVSPGVVTVRTLKTNDPFEGPMHSDAHIVI</sequence>
<gene>
    <name evidence="1" type="ORF">GYMLUDRAFT_251279</name>
</gene>
<proteinExistence type="predicted"/>
<accession>A0A0D0BRS5</accession>
<dbReference type="HOGENOM" id="CLU_2197290_0_0_1"/>
<organism evidence="1 2">
    <name type="scientific">Collybiopsis luxurians FD-317 M1</name>
    <dbReference type="NCBI Taxonomy" id="944289"/>
    <lineage>
        <taxon>Eukaryota</taxon>
        <taxon>Fungi</taxon>
        <taxon>Dikarya</taxon>
        <taxon>Basidiomycota</taxon>
        <taxon>Agaricomycotina</taxon>
        <taxon>Agaricomycetes</taxon>
        <taxon>Agaricomycetidae</taxon>
        <taxon>Agaricales</taxon>
        <taxon>Marasmiineae</taxon>
        <taxon>Omphalotaceae</taxon>
        <taxon>Collybiopsis</taxon>
        <taxon>Collybiopsis luxurians</taxon>
    </lineage>
</organism>
<name>A0A0D0BRS5_9AGAR</name>
<dbReference type="Proteomes" id="UP000053593">
    <property type="component" value="Unassembled WGS sequence"/>
</dbReference>
<dbReference type="AlphaFoldDB" id="A0A0D0BRS5"/>
<dbReference type="EMBL" id="KN834844">
    <property type="protein sequence ID" value="KIK52334.1"/>
    <property type="molecule type" value="Genomic_DNA"/>
</dbReference>
<keyword evidence="2" id="KW-1185">Reference proteome</keyword>
<protein>
    <submittedName>
        <fullName evidence="1">Uncharacterized protein</fullName>
    </submittedName>
</protein>
<evidence type="ECO:0000313" key="2">
    <source>
        <dbReference type="Proteomes" id="UP000053593"/>
    </source>
</evidence>
<evidence type="ECO:0000313" key="1">
    <source>
        <dbReference type="EMBL" id="KIK52334.1"/>
    </source>
</evidence>
<reference evidence="1 2" key="1">
    <citation type="submission" date="2014-04" db="EMBL/GenBank/DDBJ databases">
        <title>Evolutionary Origins and Diversification of the Mycorrhizal Mutualists.</title>
        <authorList>
            <consortium name="DOE Joint Genome Institute"/>
            <consortium name="Mycorrhizal Genomics Consortium"/>
            <person name="Kohler A."/>
            <person name="Kuo A."/>
            <person name="Nagy L.G."/>
            <person name="Floudas D."/>
            <person name="Copeland A."/>
            <person name="Barry K.W."/>
            <person name="Cichocki N."/>
            <person name="Veneault-Fourrey C."/>
            <person name="LaButti K."/>
            <person name="Lindquist E.A."/>
            <person name="Lipzen A."/>
            <person name="Lundell T."/>
            <person name="Morin E."/>
            <person name="Murat C."/>
            <person name="Riley R."/>
            <person name="Ohm R."/>
            <person name="Sun H."/>
            <person name="Tunlid A."/>
            <person name="Henrissat B."/>
            <person name="Grigoriev I.V."/>
            <person name="Hibbett D.S."/>
            <person name="Martin F."/>
        </authorList>
    </citation>
    <scope>NUCLEOTIDE SEQUENCE [LARGE SCALE GENOMIC DNA]</scope>
    <source>
        <strain evidence="1 2">FD-317 M1</strain>
    </source>
</reference>